<evidence type="ECO:0000256" key="3">
    <source>
        <dbReference type="ARBA" id="ARBA00022946"/>
    </source>
</evidence>
<comment type="subcellular location">
    <subcellularLocation>
        <location evidence="1">Mitochondrion inner membrane</location>
    </subcellularLocation>
</comment>
<keyword evidence="2" id="KW-0999">Mitochondrion inner membrane</keyword>
<gene>
    <name evidence="9" type="primary">LOC107267290</name>
</gene>
<dbReference type="PANTHER" id="PTHR11504">
    <property type="entry name" value="CYTOCHROME C OXIDASE POLYPEPTIDE VIA"/>
    <property type="match status" value="1"/>
</dbReference>
<dbReference type="InterPro" id="IPR036418">
    <property type="entry name" value="Cyt_c_oxidase_su6a_sf"/>
</dbReference>
<evidence type="ECO:0000256" key="2">
    <source>
        <dbReference type="ARBA" id="ARBA00022792"/>
    </source>
</evidence>
<evidence type="ECO:0000256" key="7">
    <source>
        <dbReference type="SAM" id="MobiDB-lite"/>
    </source>
</evidence>
<proteinExistence type="inferred from homology"/>
<feature type="region of interest" description="Disordered" evidence="7">
    <location>
        <begin position="162"/>
        <end position="183"/>
    </location>
</feature>
<organism evidence="8 9">
    <name type="scientific">Cephus cinctus</name>
    <name type="common">Wheat stem sawfly</name>
    <dbReference type="NCBI Taxonomy" id="211228"/>
    <lineage>
        <taxon>Eukaryota</taxon>
        <taxon>Metazoa</taxon>
        <taxon>Ecdysozoa</taxon>
        <taxon>Arthropoda</taxon>
        <taxon>Hexapoda</taxon>
        <taxon>Insecta</taxon>
        <taxon>Pterygota</taxon>
        <taxon>Neoptera</taxon>
        <taxon>Endopterygota</taxon>
        <taxon>Hymenoptera</taxon>
        <taxon>Cephoidea</taxon>
        <taxon>Cephidae</taxon>
        <taxon>Cephus</taxon>
    </lineage>
</organism>
<dbReference type="InterPro" id="IPR001349">
    <property type="entry name" value="Cyt_c_oxidase_su6a"/>
</dbReference>
<accession>A0AAJ7RGM9</accession>
<keyword evidence="8" id="KW-1185">Reference proteome</keyword>
<dbReference type="Pfam" id="PF02046">
    <property type="entry name" value="COX6A"/>
    <property type="match status" value="1"/>
</dbReference>
<dbReference type="RefSeq" id="XP_024940556.1">
    <property type="nucleotide sequence ID" value="XM_025084788.1"/>
</dbReference>
<name>A0AAJ7RGM9_CEPCN</name>
<sequence>MARFPRPRWIRILSVSAVENSCRYSMPLGKIWSRLASCECPPPKNSRDAKCPPPASSPLEDPCSKTCPPHEQTLPPAPCPCPEPTDCGSNDQSSHVRLWRIITLLALPVILLMSSQVYLKQQEEMTEPRPEYIPYEYMYRRTKSYPWGDGNHTLFHNPRLNAVPPDGYEVEDPYASKQKNKSN</sequence>
<dbReference type="SUPFAM" id="SSF81411">
    <property type="entry name" value="Mitochondrial cytochrome c oxidase subunit VIa"/>
    <property type="match status" value="1"/>
</dbReference>
<dbReference type="AlphaFoldDB" id="A0AAJ7RGM9"/>
<dbReference type="GO" id="GO:0030234">
    <property type="term" value="F:enzyme regulator activity"/>
    <property type="evidence" value="ECO:0007669"/>
    <property type="project" value="TreeGrafter"/>
</dbReference>
<evidence type="ECO:0000256" key="1">
    <source>
        <dbReference type="ARBA" id="ARBA00004273"/>
    </source>
</evidence>
<dbReference type="GeneID" id="107267290"/>
<dbReference type="Gene3D" id="4.10.95.10">
    <property type="entry name" value="Cytochrome c oxidase, subunit VIa"/>
    <property type="match status" value="1"/>
</dbReference>
<evidence type="ECO:0000256" key="4">
    <source>
        <dbReference type="ARBA" id="ARBA00023128"/>
    </source>
</evidence>
<dbReference type="GO" id="GO:0006123">
    <property type="term" value="P:mitochondrial electron transport, cytochrome c to oxygen"/>
    <property type="evidence" value="ECO:0007669"/>
    <property type="project" value="TreeGrafter"/>
</dbReference>
<comment type="similarity">
    <text evidence="6">Belongs to the cytochrome c oxidase subunit 6A family.</text>
</comment>
<dbReference type="PANTHER" id="PTHR11504:SF0">
    <property type="entry name" value="CYTOCHROME C OXIDASE SUBUNIT"/>
    <property type="match status" value="1"/>
</dbReference>
<keyword evidence="3" id="KW-0809">Transit peptide</keyword>
<protein>
    <submittedName>
        <fullName evidence="9">Uncharacterized protein LOC107267290</fullName>
    </submittedName>
</protein>
<dbReference type="Proteomes" id="UP000694920">
    <property type="component" value="Unplaced"/>
</dbReference>
<reference evidence="9" key="1">
    <citation type="submission" date="2025-08" db="UniProtKB">
        <authorList>
            <consortium name="RefSeq"/>
        </authorList>
    </citation>
    <scope>IDENTIFICATION</scope>
</reference>
<dbReference type="KEGG" id="ccin:107267290"/>
<keyword evidence="5" id="KW-0472">Membrane</keyword>
<evidence type="ECO:0000313" key="9">
    <source>
        <dbReference type="RefSeq" id="XP_024940556.1"/>
    </source>
</evidence>
<keyword evidence="4" id="KW-0496">Mitochondrion</keyword>
<dbReference type="GO" id="GO:0005743">
    <property type="term" value="C:mitochondrial inner membrane"/>
    <property type="evidence" value="ECO:0007669"/>
    <property type="project" value="UniProtKB-SubCell"/>
</dbReference>
<evidence type="ECO:0000256" key="6">
    <source>
        <dbReference type="RuleBase" id="RU004396"/>
    </source>
</evidence>
<evidence type="ECO:0000256" key="5">
    <source>
        <dbReference type="ARBA" id="ARBA00023136"/>
    </source>
</evidence>
<evidence type="ECO:0000313" key="8">
    <source>
        <dbReference type="Proteomes" id="UP000694920"/>
    </source>
</evidence>